<organism evidence="2 3">
    <name type="scientific">Glossina brevipalpis</name>
    <dbReference type="NCBI Taxonomy" id="37001"/>
    <lineage>
        <taxon>Eukaryota</taxon>
        <taxon>Metazoa</taxon>
        <taxon>Ecdysozoa</taxon>
        <taxon>Arthropoda</taxon>
        <taxon>Hexapoda</taxon>
        <taxon>Insecta</taxon>
        <taxon>Pterygota</taxon>
        <taxon>Neoptera</taxon>
        <taxon>Endopterygota</taxon>
        <taxon>Diptera</taxon>
        <taxon>Brachycera</taxon>
        <taxon>Muscomorpha</taxon>
        <taxon>Hippoboscoidea</taxon>
        <taxon>Glossinidae</taxon>
        <taxon>Glossina</taxon>
    </lineage>
</organism>
<evidence type="ECO:0000256" key="1">
    <source>
        <dbReference type="SAM" id="Phobius"/>
    </source>
</evidence>
<proteinExistence type="predicted"/>
<keyword evidence="1" id="KW-1133">Transmembrane helix</keyword>
<keyword evidence="3" id="KW-1185">Reference proteome</keyword>
<keyword evidence="1" id="KW-0812">Transmembrane</keyword>
<evidence type="ECO:0000313" key="2">
    <source>
        <dbReference type="EnsemblMetazoa" id="GBRI015219-PA"/>
    </source>
</evidence>
<evidence type="ECO:0000313" key="3">
    <source>
        <dbReference type="Proteomes" id="UP000091820"/>
    </source>
</evidence>
<sequence>MLNNDDDDDYGDDDSILLLLNLAGICVIIYPVAANITDTAADPLFFRVLQAQAVNLSLDIGFYSVNTNRMSYSLDKDAKINSEEYEEIHPENFTLDMIDPQVSNQIKLSQIKAMTLSKDIVLC</sequence>
<dbReference type="VEuPathDB" id="VectorBase:GBRI015219"/>
<protein>
    <submittedName>
        <fullName evidence="2">Uncharacterized protein</fullName>
    </submittedName>
</protein>
<feature type="transmembrane region" description="Helical" evidence="1">
    <location>
        <begin position="16"/>
        <end position="37"/>
    </location>
</feature>
<reference evidence="2" key="2">
    <citation type="submission" date="2020-05" db="UniProtKB">
        <authorList>
            <consortium name="EnsemblMetazoa"/>
        </authorList>
    </citation>
    <scope>IDENTIFICATION</scope>
    <source>
        <strain evidence="2">IAEA</strain>
    </source>
</reference>
<accession>A0A1A9WD54</accession>
<keyword evidence="1" id="KW-0472">Membrane</keyword>
<reference evidence="3" key="1">
    <citation type="submission" date="2014-03" db="EMBL/GenBank/DDBJ databases">
        <authorList>
            <person name="Aksoy S."/>
            <person name="Warren W."/>
            <person name="Wilson R.K."/>
        </authorList>
    </citation>
    <scope>NUCLEOTIDE SEQUENCE [LARGE SCALE GENOMIC DNA]</scope>
    <source>
        <strain evidence="3">IAEA</strain>
    </source>
</reference>
<dbReference type="AlphaFoldDB" id="A0A1A9WD54"/>
<name>A0A1A9WD54_9MUSC</name>
<dbReference type="Proteomes" id="UP000091820">
    <property type="component" value="Unassembled WGS sequence"/>
</dbReference>
<dbReference type="EnsemblMetazoa" id="GBRI015219-RA">
    <property type="protein sequence ID" value="GBRI015219-PA"/>
    <property type="gene ID" value="GBRI015219"/>
</dbReference>